<keyword evidence="12" id="KW-1185">Reference proteome</keyword>
<evidence type="ECO:0000256" key="10">
    <source>
        <dbReference type="ARBA" id="ARBA00048222"/>
    </source>
</evidence>
<accession>A0ABQ9URN1</accession>
<evidence type="ECO:0000256" key="2">
    <source>
        <dbReference type="ARBA" id="ARBA00012520"/>
    </source>
</evidence>
<evidence type="ECO:0000256" key="7">
    <source>
        <dbReference type="ARBA" id="ARBA00030789"/>
    </source>
</evidence>
<dbReference type="SUPFAM" id="SSF102860">
    <property type="entry name" value="mRNA decapping enzyme DcpS N-terminal domain"/>
    <property type="match status" value="1"/>
</dbReference>
<comment type="caution">
    <text evidence="11">The sequence shown here is derived from an EMBL/GenBank/DDBJ whole genome shotgun (WGS) entry which is preliminary data.</text>
</comment>
<comment type="subunit">
    <text evidence="1">Homodimer. Associates with components of the exosome multienzyme ribonuclease complex, such as EXOSC3 and EXOSC4. Interacts with NDOR1.</text>
</comment>
<comment type="catalytic activity">
    <reaction evidence="10">
        <text>a 5'-end (N(7)-methyl 5'-triphosphoguanosine)-ribonucleoside in mRNA + H2O = N(7)-methyl-GMP + a 5'-end diphospho-ribonucleoside in mRNA + 2 H(+)</text>
        <dbReference type="Rhea" id="RHEA:65388"/>
        <dbReference type="Rhea" id="RHEA-COMP:17165"/>
        <dbReference type="Rhea" id="RHEA-COMP:17167"/>
        <dbReference type="ChEBI" id="CHEBI:15377"/>
        <dbReference type="ChEBI" id="CHEBI:15378"/>
        <dbReference type="ChEBI" id="CHEBI:58285"/>
        <dbReference type="ChEBI" id="CHEBI:156461"/>
        <dbReference type="ChEBI" id="CHEBI:167616"/>
        <dbReference type="EC" id="3.6.1.59"/>
    </reaction>
</comment>
<reference evidence="11 12" key="1">
    <citation type="submission" date="2023-05" db="EMBL/GenBank/DDBJ databases">
        <title>B98-5 Cell Line De Novo Hybrid Assembly: An Optical Mapping Approach.</title>
        <authorList>
            <person name="Kananen K."/>
            <person name="Auerbach J.A."/>
            <person name="Kautto E."/>
            <person name="Blachly J.S."/>
        </authorList>
    </citation>
    <scope>NUCLEOTIDE SEQUENCE [LARGE SCALE GENOMIC DNA]</scope>
    <source>
        <strain evidence="11">B95-8</strain>
        <tissue evidence="11">Cell line</tissue>
    </source>
</reference>
<evidence type="ECO:0000256" key="4">
    <source>
        <dbReference type="ARBA" id="ARBA00029885"/>
    </source>
</evidence>
<evidence type="ECO:0000313" key="12">
    <source>
        <dbReference type="Proteomes" id="UP001266305"/>
    </source>
</evidence>
<evidence type="ECO:0000256" key="1">
    <source>
        <dbReference type="ARBA" id="ARBA00011140"/>
    </source>
</evidence>
<name>A0ABQ9URN1_SAGOE</name>
<proteinExistence type="predicted"/>
<gene>
    <name evidence="11" type="ORF">P7K49_021082</name>
</gene>
<dbReference type="PANTHER" id="PTHR12978">
    <property type="entry name" value="HISTIDINE TRIAD HIT PROTEIN MEMBER"/>
    <property type="match status" value="1"/>
</dbReference>
<protein>
    <recommendedName>
        <fullName evidence="3">m7GpppX diphosphatase</fullName>
        <ecNumber evidence="2">3.6.1.59</ecNumber>
    </recommendedName>
    <alternativeName>
        <fullName evidence="9">DCS-1</fullName>
    </alternativeName>
    <alternativeName>
        <fullName evidence="6">Decapping scavenger enzyme</fullName>
    </alternativeName>
    <alternativeName>
        <fullName evidence="7">Hint-related 7meGMP-directed hydrolase</fullName>
    </alternativeName>
    <alternativeName>
        <fullName evidence="5">Histidine triad nucleotide-binding protein 5</fullName>
    </alternativeName>
    <alternativeName>
        <fullName evidence="8">Histidine triad protein member 5</fullName>
    </alternativeName>
    <alternativeName>
        <fullName evidence="4">Scavenger mRNA-decapping enzyme DcpS</fullName>
    </alternativeName>
</protein>
<evidence type="ECO:0000256" key="8">
    <source>
        <dbReference type="ARBA" id="ARBA00030830"/>
    </source>
</evidence>
<evidence type="ECO:0000313" key="11">
    <source>
        <dbReference type="EMBL" id="KAK2099734.1"/>
    </source>
</evidence>
<dbReference type="PANTHER" id="PTHR12978:SF0">
    <property type="entry name" value="M7GPPPX DIPHOSPHATASE"/>
    <property type="match status" value="1"/>
</dbReference>
<sequence>MNAVARGTLWEWIWGAENLLDFGFPQGIKARAEFSPYHDVKTTVVYPATEKHLQKYLRQDLRLIRETGDDYRNITLPHLESQSLSIQIQVTVVEGVVMWGTHSYSSLAQKKAGILGESPGTVVLLCLLCKLDIQFHSEKSTMKTPLLFQLLTDRLVGGVEVNIEQEDWKNQYGSEPRKGSGKGLWSN</sequence>
<dbReference type="Proteomes" id="UP001266305">
    <property type="component" value="Unassembled WGS sequence"/>
</dbReference>
<dbReference type="EC" id="3.6.1.59" evidence="2"/>
<evidence type="ECO:0000256" key="9">
    <source>
        <dbReference type="ARBA" id="ARBA00032946"/>
    </source>
</evidence>
<dbReference type="InterPro" id="IPR008594">
    <property type="entry name" value="DcpS/DCS2"/>
</dbReference>
<evidence type="ECO:0000256" key="3">
    <source>
        <dbReference type="ARBA" id="ARBA00015636"/>
    </source>
</evidence>
<dbReference type="Gene3D" id="3.30.200.40">
    <property type="entry name" value="Scavenger mRNA decapping enzyme, N-terminal domain"/>
    <property type="match status" value="1"/>
</dbReference>
<organism evidence="11 12">
    <name type="scientific">Saguinus oedipus</name>
    <name type="common">Cotton-top tamarin</name>
    <name type="synonym">Oedipomidas oedipus</name>
    <dbReference type="NCBI Taxonomy" id="9490"/>
    <lineage>
        <taxon>Eukaryota</taxon>
        <taxon>Metazoa</taxon>
        <taxon>Chordata</taxon>
        <taxon>Craniata</taxon>
        <taxon>Vertebrata</taxon>
        <taxon>Euteleostomi</taxon>
        <taxon>Mammalia</taxon>
        <taxon>Eutheria</taxon>
        <taxon>Euarchontoglires</taxon>
        <taxon>Primates</taxon>
        <taxon>Haplorrhini</taxon>
        <taxon>Platyrrhini</taxon>
        <taxon>Cebidae</taxon>
        <taxon>Callitrichinae</taxon>
        <taxon>Saguinus</taxon>
    </lineage>
</organism>
<dbReference type="Gene3D" id="3.30.2240.10">
    <property type="entry name" value="mRNA decapping enzyme DcpS N-terminal domain"/>
    <property type="match status" value="1"/>
</dbReference>
<dbReference type="EMBL" id="JASSZA010000010">
    <property type="protein sequence ID" value="KAK2099734.1"/>
    <property type="molecule type" value="Genomic_DNA"/>
</dbReference>
<evidence type="ECO:0000256" key="6">
    <source>
        <dbReference type="ARBA" id="ARBA00030609"/>
    </source>
</evidence>
<evidence type="ECO:0000256" key="5">
    <source>
        <dbReference type="ARBA" id="ARBA00030042"/>
    </source>
</evidence>
<dbReference type="InterPro" id="IPR011145">
    <property type="entry name" value="Scavenger_mRNA_decap_enz_N"/>
</dbReference>